<dbReference type="GO" id="GO:0015074">
    <property type="term" value="P:DNA integration"/>
    <property type="evidence" value="ECO:0007669"/>
    <property type="project" value="InterPro"/>
</dbReference>
<dbReference type="InterPro" id="IPR001584">
    <property type="entry name" value="Integrase_cat-core"/>
</dbReference>
<dbReference type="SUPFAM" id="SSF56672">
    <property type="entry name" value="DNA/RNA polymerases"/>
    <property type="match status" value="1"/>
</dbReference>
<dbReference type="GO" id="GO:0003676">
    <property type="term" value="F:nucleic acid binding"/>
    <property type="evidence" value="ECO:0007669"/>
    <property type="project" value="InterPro"/>
</dbReference>
<evidence type="ECO:0000259" key="1">
    <source>
        <dbReference type="PROSITE" id="PS50994"/>
    </source>
</evidence>
<dbReference type="AlphaFoldDB" id="A0A3L8DPQ2"/>
<reference evidence="2" key="1">
    <citation type="journal article" date="2018" name="Genome Res.">
        <title>The genomic architecture and molecular evolution of ant odorant receptors.</title>
        <authorList>
            <person name="McKenzie S.K."/>
            <person name="Kronauer D.J.C."/>
        </authorList>
    </citation>
    <scope>NUCLEOTIDE SEQUENCE [LARGE SCALE GENOMIC DNA]</scope>
    <source>
        <strain evidence="2">Clonal line C1</strain>
    </source>
</reference>
<evidence type="ECO:0000313" key="2">
    <source>
        <dbReference type="EMBL" id="RLU22410.1"/>
    </source>
</evidence>
<accession>A0A3L8DPQ2</accession>
<dbReference type="SUPFAM" id="SSF53098">
    <property type="entry name" value="Ribonuclease H-like"/>
    <property type="match status" value="1"/>
</dbReference>
<dbReference type="PANTHER" id="PTHR47331">
    <property type="entry name" value="PHD-TYPE DOMAIN-CONTAINING PROTEIN"/>
    <property type="match status" value="1"/>
</dbReference>
<reference evidence="2" key="2">
    <citation type="submission" date="2018-07" db="EMBL/GenBank/DDBJ databases">
        <authorList>
            <person name="Mckenzie S.K."/>
            <person name="Kronauer D.J.C."/>
        </authorList>
    </citation>
    <scope>NUCLEOTIDE SEQUENCE</scope>
    <source>
        <strain evidence="2">Clonal line C1</strain>
    </source>
</reference>
<dbReference type="InterPro" id="IPR008042">
    <property type="entry name" value="Retrotrans_Pao"/>
</dbReference>
<dbReference type="OrthoDB" id="7552003at2759"/>
<dbReference type="Proteomes" id="UP000279307">
    <property type="component" value="Chromosome 5"/>
</dbReference>
<gene>
    <name evidence="2" type="ORF">DMN91_004688</name>
</gene>
<comment type="caution">
    <text evidence="2">The sequence shown here is derived from an EMBL/GenBank/DDBJ whole genome shotgun (WGS) entry which is preliminary data.</text>
</comment>
<dbReference type="GO" id="GO:0071897">
    <property type="term" value="P:DNA biosynthetic process"/>
    <property type="evidence" value="ECO:0007669"/>
    <property type="project" value="UniProtKB-ARBA"/>
</dbReference>
<feature type="domain" description="Integrase catalytic" evidence="1">
    <location>
        <begin position="321"/>
        <end position="431"/>
    </location>
</feature>
<sequence>MYLNFWPAVYVDDVLFGHHDIAELKRIRDQLIGLLNRGGFELRKWVLGIGWNPRLDVFQVAVSVSESVLFTKRAILSTIARLFDPLGWVVPATISTKIILQQLWRSKVGWDDPIPETIACRWNSIYGNLSQLNQVRLNRWAALELDSERADLHGFSDASNVAYAAAVYLRVVSRSGDVKVTLLAAKSRVAPVNSLTVPRLELCAAVLLSRLMEFVRDALEIDRSSCICWTDTIIVLAWLDCHPSHWKTFVANRVAEIRSRLPDVDWRYVPTAENPADCASQGLLGSELLSHSLWWHGPPWLRSSANSWPQVDRQLPATSLLETKPHCGVDYAGPILVRSSPGRGHASRKAYVALFICLATRAVHLELVSDYSSPTFLHAFSRFCSRRGLPSSVYSDNGTTFVGADCELTAAYRTAIRNTDFQNSIAQDNVA</sequence>
<dbReference type="GO" id="GO:0042575">
    <property type="term" value="C:DNA polymerase complex"/>
    <property type="evidence" value="ECO:0007669"/>
    <property type="project" value="UniProtKB-ARBA"/>
</dbReference>
<organism evidence="2">
    <name type="scientific">Ooceraea biroi</name>
    <name type="common">Clonal raider ant</name>
    <name type="synonym">Cerapachys biroi</name>
    <dbReference type="NCBI Taxonomy" id="2015173"/>
    <lineage>
        <taxon>Eukaryota</taxon>
        <taxon>Metazoa</taxon>
        <taxon>Ecdysozoa</taxon>
        <taxon>Arthropoda</taxon>
        <taxon>Hexapoda</taxon>
        <taxon>Insecta</taxon>
        <taxon>Pterygota</taxon>
        <taxon>Neoptera</taxon>
        <taxon>Endopterygota</taxon>
        <taxon>Hymenoptera</taxon>
        <taxon>Apocrita</taxon>
        <taxon>Aculeata</taxon>
        <taxon>Formicoidea</taxon>
        <taxon>Formicidae</taxon>
        <taxon>Dorylinae</taxon>
        <taxon>Ooceraea</taxon>
    </lineage>
</organism>
<dbReference type="PANTHER" id="PTHR47331:SF6">
    <property type="entry name" value="DOUBLECORTIN DOMAIN-CONTAINING PROTEIN"/>
    <property type="match status" value="1"/>
</dbReference>
<dbReference type="InterPro" id="IPR036397">
    <property type="entry name" value="RNaseH_sf"/>
</dbReference>
<protein>
    <recommendedName>
        <fullName evidence="1">Integrase catalytic domain-containing protein</fullName>
    </recommendedName>
</protein>
<dbReference type="EMBL" id="QOIP01000005">
    <property type="protein sequence ID" value="RLU22410.1"/>
    <property type="molecule type" value="Genomic_DNA"/>
</dbReference>
<name>A0A3L8DPQ2_OOCBI</name>
<dbReference type="PROSITE" id="PS50994">
    <property type="entry name" value="INTEGRASE"/>
    <property type="match status" value="1"/>
</dbReference>
<proteinExistence type="predicted"/>
<dbReference type="InterPro" id="IPR043502">
    <property type="entry name" value="DNA/RNA_pol_sf"/>
</dbReference>
<dbReference type="Pfam" id="PF05380">
    <property type="entry name" value="Peptidase_A17"/>
    <property type="match status" value="1"/>
</dbReference>
<dbReference type="Gene3D" id="3.30.420.10">
    <property type="entry name" value="Ribonuclease H-like superfamily/Ribonuclease H"/>
    <property type="match status" value="1"/>
</dbReference>
<dbReference type="InterPro" id="IPR012337">
    <property type="entry name" value="RNaseH-like_sf"/>
</dbReference>